<dbReference type="PANTHER" id="PTHR12411">
    <property type="entry name" value="CYSTEINE PROTEASE FAMILY C1-RELATED"/>
    <property type="match status" value="1"/>
</dbReference>
<proteinExistence type="inferred from homology"/>
<gene>
    <name evidence="3" type="ORF">FOMPIDRAFT_1032686</name>
</gene>
<reference evidence="3 4" key="1">
    <citation type="journal article" date="2012" name="Science">
        <title>The Paleozoic origin of enzymatic lignin decomposition reconstructed from 31 fungal genomes.</title>
        <authorList>
            <person name="Floudas D."/>
            <person name="Binder M."/>
            <person name="Riley R."/>
            <person name="Barry K."/>
            <person name="Blanchette R.A."/>
            <person name="Henrissat B."/>
            <person name="Martinez A.T."/>
            <person name="Otillar R."/>
            <person name="Spatafora J.W."/>
            <person name="Yadav J.S."/>
            <person name="Aerts A."/>
            <person name="Benoit I."/>
            <person name="Boyd A."/>
            <person name="Carlson A."/>
            <person name="Copeland A."/>
            <person name="Coutinho P.M."/>
            <person name="de Vries R.P."/>
            <person name="Ferreira P."/>
            <person name="Findley K."/>
            <person name="Foster B."/>
            <person name="Gaskell J."/>
            <person name="Glotzer D."/>
            <person name="Gorecki P."/>
            <person name="Heitman J."/>
            <person name="Hesse C."/>
            <person name="Hori C."/>
            <person name="Igarashi K."/>
            <person name="Jurgens J.A."/>
            <person name="Kallen N."/>
            <person name="Kersten P."/>
            <person name="Kohler A."/>
            <person name="Kuees U."/>
            <person name="Kumar T.K.A."/>
            <person name="Kuo A."/>
            <person name="LaButti K."/>
            <person name="Larrondo L.F."/>
            <person name="Lindquist E."/>
            <person name="Ling A."/>
            <person name="Lombard V."/>
            <person name="Lucas S."/>
            <person name="Lundell T."/>
            <person name="Martin R."/>
            <person name="McLaughlin D.J."/>
            <person name="Morgenstern I."/>
            <person name="Morin E."/>
            <person name="Murat C."/>
            <person name="Nagy L.G."/>
            <person name="Nolan M."/>
            <person name="Ohm R.A."/>
            <person name="Patyshakuliyeva A."/>
            <person name="Rokas A."/>
            <person name="Ruiz-Duenas F.J."/>
            <person name="Sabat G."/>
            <person name="Salamov A."/>
            <person name="Samejima M."/>
            <person name="Schmutz J."/>
            <person name="Slot J.C."/>
            <person name="St John F."/>
            <person name="Stenlid J."/>
            <person name="Sun H."/>
            <person name="Sun S."/>
            <person name="Syed K."/>
            <person name="Tsang A."/>
            <person name="Wiebenga A."/>
            <person name="Young D."/>
            <person name="Pisabarro A."/>
            <person name="Eastwood D.C."/>
            <person name="Martin F."/>
            <person name="Cullen D."/>
            <person name="Grigoriev I.V."/>
            <person name="Hibbett D.S."/>
        </authorList>
    </citation>
    <scope>NUCLEOTIDE SEQUENCE</scope>
    <source>
        <strain evidence="4">FP-58527</strain>
    </source>
</reference>
<feature type="domain" description="Peptidase C1A papain C-terminal" evidence="2">
    <location>
        <begin position="51"/>
        <end position="201"/>
    </location>
</feature>
<dbReference type="InterPro" id="IPR013128">
    <property type="entry name" value="Peptidase_C1A"/>
</dbReference>
<keyword evidence="4" id="KW-1185">Reference proteome</keyword>
<sequence>MGSCTAHAVAGAFEFEVQKQGLPDFSPSRLFIWYNARAKSSVLHATKKNVGSSIREAIKSLNFKEHGVCSESDWPYEVGKYNKKTRYFIDNAKAARKPPAIVEKHAHLHTAAKYRAICAPNLREKLIQCLDQGYPFVFGMHTYGLLSKVNKHGRGLHKKNGTQGHAVMAVGYIQEQEVFIIRNSWGAHWGQNGHFYMPYEYILHCHDFWTINLPLPQ</sequence>
<dbReference type="SUPFAM" id="SSF54001">
    <property type="entry name" value="Cysteine proteinases"/>
    <property type="match status" value="1"/>
</dbReference>
<dbReference type="STRING" id="743788.S8FBG2"/>
<name>S8FBG2_FOMSC</name>
<dbReference type="Pfam" id="PF00112">
    <property type="entry name" value="Peptidase_C1"/>
    <property type="match status" value="1"/>
</dbReference>
<protein>
    <recommendedName>
        <fullName evidence="2">Peptidase C1A papain C-terminal domain-containing protein</fullName>
    </recommendedName>
</protein>
<comment type="similarity">
    <text evidence="1">Belongs to the peptidase C1 family.</text>
</comment>
<accession>S8FBG2</accession>
<dbReference type="AlphaFoldDB" id="S8FBG2"/>
<organism evidence="3 4">
    <name type="scientific">Fomitopsis schrenkii</name>
    <name type="common">Brown rot fungus</name>
    <dbReference type="NCBI Taxonomy" id="2126942"/>
    <lineage>
        <taxon>Eukaryota</taxon>
        <taxon>Fungi</taxon>
        <taxon>Dikarya</taxon>
        <taxon>Basidiomycota</taxon>
        <taxon>Agaricomycotina</taxon>
        <taxon>Agaricomycetes</taxon>
        <taxon>Polyporales</taxon>
        <taxon>Fomitopsis</taxon>
    </lineage>
</organism>
<evidence type="ECO:0000313" key="4">
    <source>
        <dbReference type="Proteomes" id="UP000015241"/>
    </source>
</evidence>
<evidence type="ECO:0000256" key="1">
    <source>
        <dbReference type="ARBA" id="ARBA00008455"/>
    </source>
</evidence>
<dbReference type="Proteomes" id="UP000015241">
    <property type="component" value="Unassembled WGS sequence"/>
</dbReference>
<dbReference type="InParanoid" id="S8FBG2"/>
<dbReference type="EMBL" id="KE504198">
    <property type="protein sequence ID" value="EPS95899.1"/>
    <property type="molecule type" value="Genomic_DNA"/>
</dbReference>
<dbReference type="OrthoDB" id="640249at2759"/>
<dbReference type="eggNOG" id="ENOG502SA06">
    <property type="taxonomic scope" value="Eukaryota"/>
</dbReference>
<dbReference type="GO" id="GO:0008234">
    <property type="term" value="F:cysteine-type peptidase activity"/>
    <property type="evidence" value="ECO:0007669"/>
    <property type="project" value="InterPro"/>
</dbReference>
<evidence type="ECO:0000259" key="2">
    <source>
        <dbReference type="Pfam" id="PF00112"/>
    </source>
</evidence>
<dbReference type="InterPro" id="IPR000668">
    <property type="entry name" value="Peptidase_C1A_C"/>
</dbReference>
<dbReference type="GO" id="GO:0006508">
    <property type="term" value="P:proteolysis"/>
    <property type="evidence" value="ECO:0007669"/>
    <property type="project" value="InterPro"/>
</dbReference>
<dbReference type="Gene3D" id="3.90.70.10">
    <property type="entry name" value="Cysteine proteinases"/>
    <property type="match status" value="1"/>
</dbReference>
<dbReference type="HOGENOM" id="CLU_056603_3_0_1"/>
<dbReference type="InterPro" id="IPR038765">
    <property type="entry name" value="Papain-like_cys_pep_sf"/>
</dbReference>
<evidence type="ECO:0000313" key="3">
    <source>
        <dbReference type="EMBL" id="EPS95899.1"/>
    </source>
</evidence>
<dbReference type="CDD" id="cd02619">
    <property type="entry name" value="Peptidase_C1"/>
    <property type="match status" value="1"/>
</dbReference>